<evidence type="ECO:0000256" key="1">
    <source>
        <dbReference type="SAM" id="Phobius"/>
    </source>
</evidence>
<dbReference type="EMBL" id="VFET01000015">
    <property type="protein sequence ID" value="TWS02947.1"/>
    <property type="molecule type" value="Genomic_DNA"/>
</dbReference>
<dbReference type="OrthoDB" id="118729at2"/>
<dbReference type="Proteomes" id="UP000317951">
    <property type="component" value="Unassembled WGS sequence"/>
</dbReference>
<feature type="transmembrane region" description="Helical" evidence="1">
    <location>
        <begin position="73"/>
        <end position="91"/>
    </location>
</feature>
<feature type="transmembrane region" description="Helical" evidence="1">
    <location>
        <begin position="176"/>
        <end position="195"/>
    </location>
</feature>
<keyword evidence="4" id="KW-0645">Protease</keyword>
<dbReference type="EMBL" id="LT629689">
    <property type="protein sequence ID" value="SDE65758.1"/>
    <property type="molecule type" value="Genomic_DNA"/>
</dbReference>
<keyword evidence="1" id="KW-0812">Transmembrane</keyword>
<dbReference type="AlphaFoldDB" id="A0A5C5QB86"/>
<keyword evidence="4" id="KW-0378">Hydrolase</keyword>
<accession>A0A5C5QB86</accession>
<feature type="transmembrane region" description="Helical" evidence="1">
    <location>
        <begin position="112"/>
        <end position="129"/>
    </location>
</feature>
<keyword evidence="1" id="KW-0472">Membrane</keyword>
<feature type="transmembrane region" description="Helical" evidence="1">
    <location>
        <begin position="141"/>
        <end position="164"/>
    </location>
</feature>
<evidence type="ECO:0000313" key="6">
    <source>
        <dbReference type="Proteomes" id="UP000317951"/>
    </source>
</evidence>
<dbReference type="Pfam" id="PF02517">
    <property type="entry name" value="Rce1-like"/>
    <property type="match status" value="1"/>
</dbReference>
<evidence type="ECO:0000259" key="2">
    <source>
        <dbReference type="Pfam" id="PF02517"/>
    </source>
</evidence>
<feature type="transmembrane region" description="Helical" evidence="1">
    <location>
        <begin position="201"/>
        <end position="219"/>
    </location>
</feature>
<sequence length="249" mass="26535">MIADGLSLLIDYATYLLPGLGLCALWFCLTPKTQPGLRIVILLFGFVLMRDVMTPLRLWSLSGDAQISFISNPFVLATLGALSLAVVAALARTAPELWKLIIWSRGNRAVGLALGIAAGLAIGVPLRLYQGLDIAEIAGYWPWWLSMAVLAFGGNALEEVLFRGILQGHLEHHTSALRAALISAVAFAACHSFLALTVTRIGWPILLFTLVEGLACSFIRMRYGVNAAIAAHGTAILVIATPMGLVTGG</sequence>
<feature type="transmembrane region" description="Helical" evidence="1">
    <location>
        <begin position="12"/>
        <end position="29"/>
    </location>
</feature>
<reference evidence="4 6" key="2">
    <citation type="submission" date="2019-06" db="EMBL/GenBank/DDBJ databases">
        <title>Pseudomonas bimorpha sp. nov. isolated from bovine raw milk and skim milk concentrate.</title>
        <authorList>
            <person name="Hofmann K."/>
            <person name="Huptas C."/>
            <person name="Doll E."/>
            <person name="Scherer S."/>
            <person name="Wenning M."/>
        </authorList>
    </citation>
    <scope>NUCLEOTIDE SEQUENCE [LARGE SCALE GENOMIC DNA]</scope>
    <source>
        <strain evidence="4 6">DSM 17835</strain>
    </source>
</reference>
<reference evidence="3 5" key="1">
    <citation type="submission" date="2016-10" db="EMBL/GenBank/DDBJ databases">
        <authorList>
            <person name="Varghese N."/>
            <person name="Submissions S."/>
        </authorList>
    </citation>
    <scope>NUCLEOTIDE SEQUENCE [LARGE SCALE GENOMIC DNA]</scope>
    <source>
        <strain evidence="3 5">DSM 17835</strain>
    </source>
</reference>
<evidence type="ECO:0000313" key="3">
    <source>
        <dbReference type="EMBL" id="SDE65758.1"/>
    </source>
</evidence>
<proteinExistence type="predicted"/>
<protein>
    <submittedName>
        <fullName evidence="4">CPBP family intramembrane metalloprotease</fullName>
    </submittedName>
</protein>
<dbReference type="RefSeq" id="WP_010567253.1">
    <property type="nucleotide sequence ID" value="NZ_LT629689.1"/>
</dbReference>
<organism evidence="4 6">
    <name type="scientific">Pseudomonas extremaustralis</name>
    <dbReference type="NCBI Taxonomy" id="359110"/>
    <lineage>
        <taxon>Bacteria</taxon>
        <taxon>Pseudomonadati</taxon>
        <taxon>Pseudomonadota</taxon>
        <taxon>Gammaproteobacteria</taxon>
        <taxon>Pseudomonadales</taxon>
        <taxon>Pseudomonadaceae</taxon>
        <taxon>Pseudomonas</taxon>
    </lineage>
</organism>
<feature type="domain" description="CAAX prenyl protease 2/Lysostaphin resistance protein A-like" evidence="2">
    <location>
        <begin position="142"/>
        <end position="234"/>
    </location>
</feature>
<dbReference type="GO" id="GO:0080120">
    <property type="term" value="P:CAAX-box protein maturation"/>
    <property type="evidence" value="ECO:0007669"/>
    <property type="project" value="UniProtKB-ARBA"/>
</dbReference>
<evidence type="ECO:0000313" key="5">
    <source>
        <dbReference type="Proteomes" id="UP000182858"/>
    </source>
</evidence>
<feature type="transmembrane region" description="Helical" evidence="1">
    <location>
        <begin position="226"/>
        <end position="246"/>
    </location>
</feature>
<dbReference type="GO" id="GO:0004175">
    <property type="term" value="F:endopeptidase activity"/>
    <property type="evidence" value="ECO:0007669"/>
    <property type="project" value="UniProtKB-ARBA"/>
</dbReference>
<keyword evidence="1" id="KW-1133">Transmembrane helix</keyword>
<dbReference type="InterPro" id="IPR003675">
    <property type="entry name" value="Rce1/LyrA-like_dom"/>
</dbReference>
<dbReference type="GO" id="GO:0006508">
    <property type="term" value="P:proteolysis"/>
    <property type="evidence" value="ECO:0007669"/>
    <property type="project" value="UniProtKB-KW"/>
</dbReference>
<keyword evidence="5" id="KW-1185">Reference proteome</keyword>
<keyword evidence="4" id="KW-0482">Metalloprotease</keyword>
<name>A0A5C5QB86_9PSED</name>
<dbReference type="GO" id="GO:0008237">
    <property type="term" value="F:metallopeptidase activity"/>
    <property type="evidence" value="ECO:0007669"/>
    <property type="project" value="UniProtKB-KW"/>
</dbReference>
<gene>
    <name evidence="4" type="ORF">FIV36_18585</name>
    <name evidence="3" type="ORF">SAMN05216591_0520</name>
</gene>
<feature type="transmembrane region" description="Helical" evidence="1">
    <location>
        <begin position="36"/>
        <end position="53"/>
    </location>
</feature>
<dbReference type="GeneID" id="78552060"/>
<evidence type="ECO:0000313" key="4">
    <source>
        <dbReference type="EMBL" id="TWS02947.1"/>
    </source>
</evidence>
<dbReference type="Proteomes" id="UP000182858">
    <property type="component" value="Chromosome I"/>
</dbReference>